<keyword evidence="1" id="KW-0175">Coiled coil</keyword>
<evidence type="ECO:0000313" key="6">
    <source>
        <dbReference type="Proteomes" id="UP001186944"/>
    </source>
</evidence>
<accession>A0AA88XYX7</accession>
<feature type="coiled-coil region" evidence="1">
    <location>
        <begin position="88"/>
        <end position="247"/>
    </location>
</feature>
<feature type="compositionally biased region" description="Basic and acidic residues" evidence="2">
    <location>
        <begin position="412"/>
        <end position="443"/>
    </location>
</feature>
<comment type="caution">
    <text evidence="5">The sequence shown here is derived from an EMBL/GenBank/DDBJ whole genome shotgun (WGS) entry which is preliminary data.</text>
</comment>
<protein>
    <recommendedName>
        <fullName evidence="4">MD-2-related lipid-recognition domain-containing protein</fullName>
    </recommendedName>
</protein>
<dbReference type="Proteomes" id="UP001186944">
    <property type="component" value="Unassembled WGS sequence"/>
</dbReference>
<organism evidence="5 6">
    <name type="scientific">Pinctada imbricata</name>
    <name type="common">Atlantic pearl-oyster</name>
    <name type="synonym">Pinctada martensii</name>
    <dbReference type="NCBI Taxonomy" id="66713"/>
    <lineage>
        <taxon>Eukaryota</taxon>
        <taxon>Metazoa</taxon>
        <taxon>Spiralia</taxon>
        <taxon>Lophotrochozoa</taxon>
        <taxon>Mollusca</taxon>
        <taxon>Bivalvia</taxon>
        <taxon>Autobranchia</taxon>
        <taxon>Pteriomorphia</taxon>
        <taxon>Pterioida</taxon>
        <taxon>Pterioidea</taxon>
        <taxon>Pteriidae</taxon>
        <taxon>Pinctada</taxon>
    </lineage>
</organism>
<proteinExistence type="predicted"/>
<feature type="region of interest" description="Disordered" evidence="2">
    <location>
        <begin position="406"/>
        <end position="490"/>
    </location>
</feature>
<dbReference type="InterPro" id="IPR014756">
    <property type="entry name" value="Ig_E-set"/>
</dbReference>
<name>A0AA88XYX7_PINIB</name>
<dbReference type="InterPro" id="IPR003172">
    <property type="entry name" value="ML_dom"/>
</dbReference>
<gene>
    <name evidence="5" type="ORF">FSP39_010388</name>
</gene>
<dbReference type="SMART" id="SM00737">
    <property type="entry name" value="ML"/>
    <property type="match status" value="1"/>
</dbReference>
<sequence length="949" mass="109714">MGSGTKHTKRKPVTVTKFRKFHYIPVLLALLCALLQDQVSDKFIESTGQLTETYQVQIMDCFKVLLSRDPALPLEENFADVLTRPAPIDQKIANLNRKARELECMSQELETVIQENHKLKDDLSRVKRRLEEQSQLRAANLQLTRTKENLERRLTQYKHLEERCRDLHTKNKSMIPMLARRRVELLDLQSTLDARQRELDNSRQEITDLRYSISLHAEIKKEMRKEKEEMKALIEELQGTAAQEAGENMGAALEVKVRSLEEELQFVKSSWIPPSIHDDVKSRLEESAVIQDSLEKKYLEVKGQLNNLNTELRSRSSLISQLEDEKRSLEKDLQEKDAEIVQLEVKIKEITGLCEQKEKELQRQDSDHRSKMDGLWRRLEGRINQIIQLKGEVSLANKKVESLEAKLQSNTEKGDEVQSEAKKGIEVKSKAEKGNEVEKKSDEALQDVKNLRTQDLPDENSPSITKEKVDTKCEVQKNKHHETEEMEKVKNSCNELSMEVEIKQKELDGIKYERDELAEKVSRLEKNLDAKVSECEKLMSKIDQSSSESEILKGEIEGKITQLELLQEELESSRLKWDQEKLDMNTRLETLSVQAASRYETETEKEELLQRISKLEKEAEEASQKLWEKTNEVESMVRSDSELTEKLFVMTDKISLVEEQICELTEEKSCLKSENSSLISEVSDLQILNTELQRKNKDLEDCNAKMNEERKEGLDLQTKVNDLTCKLSDSENQIQMQRSDWMSKLKAANETMETAIFEKEYMTVFNHEPPSEIIEANRLALQAERKVGRQKAHRNNDGEDEETDKTAKVWQDFIDANNYVAIGDVFDTCEKGHQTIGKVILLNNEETGGLMARTFVNITLKTELTIGEFAVDVKYNGKELYDNKWEFCSMDENQKKRQIFCPYKAGKFYTWATDKNIPTYIPKGRYETKAWLTGDEGELITCGYSVLVL</sequence>
<dbReference type="AlphaFoldDB" id="A0AA88XYX7"/>
<feature type="chain" id="PRO_5041635672" description="MD-2-related lipid-recognition domain-containing protein" evidence="3">
    <location>
        <begin position="41"/>
        <end position="949"/>
    </location>
</feature>
<evidence type="ECO:0000256" key="3">
    <source>
        <dbReference type="SAM" id="SignalP"/>
    </source>
</evidence>
<evidence type="ECO:0000259" key="4">
    <source>
        <dbReference type="SMART" id="SM00737"/>
    </source>
</evidence>
<feature type="domain" description="MD-2-related lipid-recognition" evidence="4">
    <location>
        <begin position="826"/>
        <end position="947"/>
    </location>
</feature>
<keyword evidence="6" id="KW-1185">Reference proteome</keyword>
<dbReference type="EMBL" id="VSWD01000012">
    <property type="protein sequence ID" value="KAK3085909.1"/>
    <property type="molecule type" value="Genomic_DNA"/>
</dbReference>
<feature type="signal peptide" evidence="3">
    <location>
        <begin position="1"/>
        <end position="40"/>
    </location>
</feature>
<evidence type="ECO:0000256" key="1">
    <source>
        <dbReference type="SAM" id="Coils"/>
    </source>
</evidence>
<feature type="compositionally biased region" description="Basic and acidic residues" evidence="2">
    <location>
        <begin position="465"/>
        <end position="490"/>
    </location>
</feature>
<keyword evidence="3" id="KW-0732">Signal</keyword>
<feature type="coiled-coil region" evidence="1">
    <location>
        <begin position="682"/>
        <end position="712"/>
    </location>
</feature>
<evidence type="ECO:0000256" key="2">
    <source>
        <dbReference type="SAM" id="MobiDB-lite"/>
    </source>
</evidence>
<dbReference type="Gene3D" id="2.60.40.770">
    <property type="match status" value="1"/>
</dbReference>
<evidence type="ECO:0000313" key="5">
    <source>
        <dbReference type="EMBL" id="KAK3085909.1"/>
    </source>
</evidence>
<dbReference type="Pfam" id="PF02221">
    <property type="entry name" value="E1_DerP2_DerF2"/>
    <property type="match status" value="1"/>
</dbReference>
<reference evidence="5" key="1">
    <citation type="submission" date="2019-08" db="EMBL/GenBank/DDBJ databases">
        <title>The improved chromosome-level genome for the pearl oyster Pinctada fucata martensii using PacBio sequencing and Hi-C.</title>
        <authorList>
            <person name="Zheng Z."/>
        </authorList>
    </citation>
    <scope>NUCLEOTIDE SEQUENCE</scope>
    <source>
        <strain evidence="5">ZZ-2019</strain>
        <tissue evidence="5">Adductor muscle</tissue>
    </source>
</reference>
<dbReference type="SUPFAM" id="SSF81296">
    <property type="entry name" value="E set domains"/>
    <property type="match status" value="1"/>
</dbReference>